<keyword evidence="1" id="KW-0472">Membrane</keyword>
<dbReference type="Proteomes" id="UP000386847">
    <property type="component" value="Chromosome"/>
</dbReference>
<sequence>MIKNIGSTDRLIRFILGPILIVLAYILGFTSVLGIVAVIVGLLLIGTASISTCPLYLALHLSTAPKTTQPSSDVEPDAVH</sequence>
<proteinExistence type="predicted"/>
<evidence type="ECO:0000256" key="1">
    <source>
        <dbReference type="SAM" id="Phobius"/>
    </source>
</evidence>
<dbReference type="KEGG" id="rain:Rai3103_15485"/>
<dbReference type="EMBL" id="CP045725">
    <property type="protein sequence ID" value="QGF24798.1"/>
    <property type="molecule type" value="Genomic_DNA"/>
</dbReference>
<gene>
    <name evidence="3" type="ORF">Rai3103_15485</name>
</gene>
<name>A0A5Q2FDF9_9ACTN</name>
<evidence type="ECO:0000259" key="2">
    <source>
        <dbReference type="Pfam" id="PF11127"/>
    </source>
</evidence>
<feature type="transmembrane region" description="Helical" evidence="1">
    <location>
        <begin position="35"/>
        <end position="59"/>
    </location>
</feature>
<dbReference type="RefSeq" id="WP_153573327.1">
    <property type="nucleotide sequence ID" value="NZ_CP045725.1"/>
</dbReference>
<dbReference type="AlphaFoldDB" id="A0A5Q2FDF9"/>
<keyword evidence="4" id="KW-1185">Reference proteome</keyword>
<organism evidence="3 4">
    <name type="scientific">Raineyella fluvialis</name>
    <dbReference type="NCBI Taxonomy" id="2662261"/>
    <lineage>
        <taxon>Bacteria</taxon>
        <taxon>Bacillati</taxon>
        <taxon>Actinomycetota</taxon>
        <taxon>Actinomycetes</taxon>
        <taxon>Propionibacteriales</taxon>
        <taxon>Propionibacteriaceae</taxon>
        <taxon>Raineyella</taxon>
    </lineage>
</organism>
<evidence type="ECO:0000313" key="4">
    <source>
        <dbReference type="Proteomes" id="UP000386847"/>
    </source>
</evidence>
<protein>
    <submittedName>
        <fullName evidence="3">DUF2892 domain-containing protein</fullName>
    </submittedName>
</protein>
<keyword evidence="1" id="KW-0812">Transmembrane</keyword>
<evidence type="ECO:0000313" key="3">
    <source>
        <dbReference type="EMBL" id="QGF24798.1"/>
    </source>
</evidence>
<dbReference type="InterPro" id="IPR021309">
    <property type="entry name" value="YgaP-like_TM"/>
</dbReference>
<feature type="domain" description="Inner membrane protein YgaP-like transmembrane" evidence="2">
    <location>
        <begin position="1"/>
        <end position="66"/>
    </location>
</feature>
<feature type="transmembrane region" description="Helical" evidence="1">
    <location>
        <begin position="12"/>
        <end position="29"/>
    </location>
</feature>
<reference evidence="3 4" key="1">
    <citation type="submission" date="2019-10" db="EMBL/GenBank/DDBJ databases">
        <title>Genomic analysis of Raineyella sp. CBA3103.</title>
        <authorList>
            <person name="Roh S.W."/>
        </authorList>
    </citation>
    <scope>NUCLEOTIDE SEQUENCE [LARGE SCALE GENOMIC DNA]</scope>
    <source>
        <strain evidence="3 4">CBA3103</strain>
    </source>
</reference>
<accession>A0A5Q2FDF9</accession>
<keyword evidence="1" id="KW-1133">Transmembrane helix</keyword>
<dbReference type="Pfam" id="PF11127">
    <property type="entry name" value="YgaP-like_TM"/>
    <property type="match status" value="1"/>
</dbReference>